<dbReference type="PROSITE" id="PS50825">
    <property type="entry name" value="HYR"/>
    <property type="match status" value="1"/>
</dbReference>
<dbReference type="PROSITE" id="PS01186">
    <property type="entry name" value="EGF_2"/>
    <property type="match status" value="1"/>
</dbReference>
<dbReference type="Pfam" id="PF02494">
    <property type="entry name" value="HYR"/>
    <property type="match status" value="1"/>
</dbReference>
<dbReference type="SMART" id="SM00032">
    <property type="entry name" value="CCP"/>
    <property type="match status" value="2"/>
</dbReference>
<dbReference type="PROSITE" id="PS00010">
    <property type="entry name" value="ASX_HYDROXYL"/>
    <property type="match status" value="1"/>
</dbReference>
<dbReference type="InterPro" id="IPR003410">
    <property type="entry name" value="HYR_dom"/>
</dbReference>
<evidence type="ECO:0000256" key="3">
    <source>
        <dbReference type="ARBA" id="ARBA00023157"/>
    </source>
</evidence>
<feature type="domain" description="HYR" evidence="7">
    <location>
        <begin position="199"/>
        <end position="282"/>
    </location>
</feature>
<dbReference type="SMART" id="SM00179">
    <property type="entry name" value="EGF_CA"/>
    <property type="match status" value="1"/>
</dbReference>
<keyword evidence="1" id="KW-0732">Signal</keyword>
<keyword evidence="2" id="KW-0677">Repeat</keyword>
<evidence type="ECO:0000256" key="1">
    <source>
        <dbReference type="ARBA" id="ARBA00022729"/>
    </source>
</evidence>
<comment type="caution">
    <text evidence="9">The sequence shown here is derived from an EMBL/GenBank/DDBJ whole genome shotgun (WGS) entry which is preliminary data.</text>
</comment>
<keyword evidence="3 4" id="KW-1015">Disulfide bond</keyword>
<feature type="domain" description="EGF-like" evidence="6">
    <location>
        <begin position="162"/>
        <end position="198"/>
    </location>
</feature>
<dbReference type="PANTHER" id="PTHR45656">
    <property type="entry name" value="PROTEIN CBR-CLEC-78"/>
    <property type="match status" value="1"/>
</dbReference>
<dbReference type="InterPro" id="IPR000742">
    <property type="entry name" value="EGF"/>
</dbReference>
<dbReference type="InterPro" id="IPR000152">
    <property type="entry name" value="EGF-type_Asp/Asn_hydroxyl_site"/>
</dbReference>
<dbReference type="InterPro" id="IPR051277">
    <property type="entry name" value="SEZ6_CSMD_C4BPB_Regulators"/>
</dbReference>
<dbReference type="Gene3D" id="2.10.25.10">
    <property type="entry name" value="Laminin"/>
    <property type="match status" value="1"/>
</dbReference>
<evidence type="ECO:0000256" key="2">
    <source>
        <dbReference type="ARBA" id="ARBA00022737"/>
    </source>
</evidence>
<keyword evidence="10" id="KW-1185">Reference proteome</keyword>
<evidence type="ECO:0000256" key="5">
    <source>
        <dbReference type="PROSITE-ProRule" id="PRU00302"/>
    </source>
</evidence>
<keyword evidence="5" id="KW-0768">Sushi</keyword>
<dbReference type="Proteomes" id="UP001217089">
    <property type="component" value="Unassembled WGS sequence"/>
</dbReference>
<gene>
    <name evidence="9" type="ORF">KUTeg_018349</name>
</gene>
<dbReference type="PROSITE" id="PS50026">
    <property type="entry name" value="EGF_3"/>
    <property type="match status" value="1"/>
</dbReference>
<dbReference type="Pfam" id="PF00008">
    <property type="entry name" value="EGF"/>
    <property type="match status" value="1"/>
</dbReference>
<sequence length="413" mass="46457">MRHYDIEGTRAPTWDFCGCYWAEWQAWSKCSSECGGQSIRERRVWHHTEPPSCDSFEACDSGSGAFARINCNTYCFNGGEYTGYKWNPCNCRKGWRGRCCKERVTCGDPGEISNGKKIGSSYDYGQTVIYSCNQFFNMTGGSSKLTCNNHGIWSGQKPTCTFVNTCASNPCQNGGICIDGLNQYRCKCSVGWSGVNCETDIQPPVVIGCSSNMTIFTANRIVDVNWTVPSFSDPMGNKIKITSNYPSNKWSFPWGNFDVQYNALKPSNGYRKECIFSIKVRPHPCKALNVPTNGAKVCNGWETDFGQYCIVFCKQNYSLGSAYDHRQWYICGASGNWIPSPKMPNCRDRQAIPIPSTSEAIAYSFTDCKDDDSMSKIKQYYIDKLKMSKFHGFCDKYKDACDAEHVNVECDGY</sequence>
<dbReference type="PROSITE" id="PS50092">
    <property type="entry name" value="TSP1"/>
    <property type="match status" value="1"/>
</dbReference>
<dbReference type="PRINTS" id="PR00010">
    <property type="entry name" value="EGFBLOOD"/>
</dbReference>
<evidence type="ECO:0000313" key="9">
    <source>
        <dbReference type="EMBL" id="KAJ8304766.1"/>
    </source>
</evidence>
<keyword evidence="4" id="KW-0245">EGF-like domain</keyword>
<dbReference type="PROSITE" id="PS00022">
    <property type="entry name" value="EGF_1"/>
    <property type="match status" value="1"/>
</dbReference>
<evidence type="ECO:0000259" key="7">
    <source>
        <dbReference type="PROSITE" id="PS50825"/>
    </source>
</evidence>
<dbReference type="SUPFAM" id="SSF57196">
    <property type="entry name" value="EGF/Laminin"/>
    <property type="match status" value="1"/>
</dbReference>
<proteinExistence type="predicted"/>
<evidence type="ECO:0000259" key="6">
    <source>
        <dbReference type="PROSITE" id="PS50026"/>
    </source>
</evidence>
<accession>A0ABQ9ELM6</accession>
<dbReference type="PANTHER" id="PTHR45656:SF4">
    <property type="entry name" value="PROTEIN CBR-CLEC-78"/>
    <property type="match status" value="1"/>
</dbReference>
<dbReference type="Gene3D" id="2.10.70.10">
    <property type="entry name" value="Complement Module, domain 1"/>
    <property type="match status" value="2"/>
</dbReference>
<dbReference type="PROSITE" id="PS50923">
    <property type="entry name" value="SUSHI"/>
    <property type="match status" value="1"/>
</dbReference>
<dbReference type="SUPFAM" id="SSF57535">
    <property type="entry name" value="Complement control module/SCR domain"/>
    <property type="match status" value="1"/>
</dbReference>
<comment type="caution">
    <text evidence="4">Lacks conserved residue(s) required for the propagation of feature annotation.</text>
</comment>
<feature type="domain" description="Sushi" evidence="8">
    <location>
        <begin position="104"/>
        <end position="162"/>
    </location>
</feature>
<dbReference type="CDD" id="cd00033">
    <property type="entry name" value="CCP"/>
    <property type="match status" value="1"/>
</dbReference>
<dbReference type="InterPro" id="IPR001881">
    <property type="entry name" value="EGF-like_Ca-bd_dom"/>
</dbReference>
<dbReference type="CDD" id="cd00054">
    <property type="entry name" value="EGF_CA"/>
    <property type="match status" value="1"/>
</dbReference>
<dbReference type="InterPro" id="IPR000436">
    <property type="entry name" value="Sushi_SCR_CCP_dom"/>
</dbReference>
<dbReference type="SMART" id="SM00181">
    <property type="entry name" value="EGF"/>
    <property type="match status" value="1"/>
</dbReference>
<evidence type="ECO:0000256" key="4">
    <source>
        <dbReference type="PROSITE-ProRule" id="PRU00076"/>
    </source>
</evidence>
<feature type="disulfide bond" evidence="4">
    <location>
        <begin position="188"/>
        <end position="197"/>
    </location>
</feature>
<dbReference type="InterPro" id="IPR000884">
    <property type="entry name" value="TSP1_rpt"/>
</dbReference>
<name>A0ABQ9ELM6_TEGGR</name>
<organism evidence="9 10">
    <name type="scientific">Tegillarca granosa</name>
    <name type="common">Malaysian cockle</name>
    <name type="synonym">Anadara granosa</name>
    <dbReference type="NCBI Taxonomy" id="220873"/>
    <lineage>
        <taxon>Eukaryota</taxon>
        <taxon>Metazoa</taxon>
        <taxon>Spiralia</taxon>
        <taxon>Lophotrochozoa</taxon>
        <taxon>Mollusca</taxon>
        <taxon>Bivalvia</taxon>
        <taxon>Autobranchia</taxon>
        <taxon>Pteriomorphia</taxon>
        <taxon>Arcoida</taxon>
        <taxon>Arcoidea</taxon>
        <taxon>Arcidae</taxon>
        <taxon>Tegillarca</taxon>
    </lineage>
</organism>
<dbReference type="EMBL" id="JARBDR010000903">
    <property type="protein sequence ID" value="KAJ8304766.1"/>
    <property type="molecule type" value="Genomic_DNA"/>
</dbReference>
<evidence type="ECO:0000313" key="10">
    <source>
        <dbReference type="Proteomes" id="UP001217089"/>
    </source>
</evidence>
<evidence type="ECO:0000259" key="8">
    <source>
        <dbReference type="PROSITE" id="PS50923"/>
    </source>
</evidence>
<reference evidence="9 10" key="1">
    <citation type="submission" date="2022-12" db="EMBL/GenBank/DDBJ databases">
        <title>Chromosome-level genome of Tegillarca granosa.</title>
        <authorList>
            <person name="Kim J."/>
        </authorList>
    </citation>
    <scope>NUCLEOTIDE SEQUENCE [LARGE SCALE GENOMIC DNA]</scope>
    <source>
        <strain evidence="9">Teg-2019</strain>
        <tissue evidence="9">Adductor muscle</tissue>
    </source>
</reference>
<protein>
    <submittedName>
        <fullName evidence="9">Uncharacterized protein</fullName>
    </submittedName>
</protein>
<dbReference type="InterPro" id="IPR035976">
    <property type="entry name" value="Sushi/SCR/CCP_sf"/>
</dbReference>
<dbReference type="Pfam" id="PF00084">
    <property type="entry name" value="Sushi"/>
    <property type="match status" value="1"/>
</dbReference>